<evidence type="ECO:0000256" key="7">
    <source>
        <dbReference type="ARBA" id="ARBA00023004"/>
    </source>
</evidence>
<dbReference type="PRINTS" id="PR00363">
    <property type="entry name" value="CYTOCHROMEB5"/>
</dbReference>
<dbReference type="Pfam" id="PF00970">
    <property type="entry name" value="FAD_binding_6"/>
    <property type="match status" value="1"/>
</dbReference>
<dbReference type="Gene3D" id="3.10.120.10">
    <property type="entry name" value="Cytochrome b5-like heme/steroid binding domain"/>
    <property type="match status" value="1"/>
</dbReference>
<dbReference type="InterPro" id="IPR008978">
    <property type="entry name" value="HSP20-like_chaperone"/>
</dbReference>
<dbReference type="InterPro" id="IPR001199">
    <property type="entry name" value="Cyt_B5-like_heme/steroid-bd"/>
</dbReference>
<dbReference type="FunFam" id="2.60.40.790:FF:000019">
    <property type="entry name" value="cytochrome b5 reductase 4 isoform X1"/>
    <property type="match status" value="1"/>
</dbReference>
<dbReference type="InterPro" id="IPR007052">
    <property type="entry name" value="CS_dom"/>
</dbReference>
<dbReference type="Gene3D" id="3.40.50.80">
    <property type="entry name" value="Nucleotide-binding domain of ferredoxin-NADP reductase (FNR) module"/>
    <property type="match status" value="1"/>
</dbReference>
<dbReference type="CDD" id="cd06183">
    <property type="entry name" value="cyt_b5_reduct_like"/>
    <property type="match status" value="1"/>
</dbReference>
<dbReference type="Pfam" id="PF04969">
    <property type="entry name" value="CS"/>
    <property type="match status" value="1"/>
</dbReference>
<dbReference type="SUPFAM" id="SSF55856">
    <property type="entry name" value="Cytochrome b5-like heme/steroid binding domain"/>
    <property type="match status" value="1"/>
</dbReference>
<evidence type="ECO:0000256" key="9">
    <source>
        <dbReference type="ARBA" id="ARBA00031842"/>
    </source>
</evidence>
<dbReference type="GO" id="GO:0005737">
    <property type="term" value="C:cytoplasm"/>
    <property type="evidence" value="ECO:0007669"/>
    <property type="project" value="TreeGrafter"/>
</dbReference>
<evidence type="ECO:0000256" key="6">
    <source>
        <dbReference type="ARBA" id="ARBA00023002"/>
    </source>
</evidence>
<evidence type="ECO:0000259" key="13">
    <source>
        <dbReference type="PROSITE" id="PS51384"/>
    </source>
</evidence>
<dbReference type="EC" id="1.6.2.2" evidence="2"/>
<evidence type="ECO:0000256" key="1">
    <source>
        <dbReference type="ARBA" id="ARBA00006105"/>
    </source>
</evidence>
<dbReference type="PRINTS" id="PR00406">
    <property type="entry name" value="CYTB5RDTASE"/>
</dbReference>
<dbReference type="GeneID" id="106176791"/>
<evidence type="ECO:0000313" key="15">
    <source>
        <dbReference type="RefSeq" id="XP_013414778.1"/>
    </source>
</evidence>
<dbReference type="OrthoDB" id="432299at2759"/>
<dbReference type="InParanoid" id="A0A1S3JWM9"/>
<dbReference type="PROSITE" id="PS51384">
    <property type="entry name" value="FAD_FR"/>
    <property type="match status" value="1"/>
</dbReference>
<evidence type="ECO:0000256" key="3">
    <source>
        <dbReference type="ARBA" id="ARBA00022339"/>
    </source>
</evidence>
<evidence type="ECO:0000259" key="12">
    <source>
        <dbReference type="PROSITE" id="PS51203"/>
    </source>
</evidence>
<organism evidence="14 15">
    <name type="scientific">Lingula anatina</name>
    <name type="common">Brachiopod</name>
    <name type="synonym">Lingula unguis</name>
    <dbReference type="NCBI Taxonomy" id="7574"/>
    <lineage>
        <taxon>Eukaryota</taxon>
        <taxon>Metazoa</taxon>
        <taxon>Spiralia</taxon>
        <taxon>Lophotrochozoa</taxon>
        <taxon>Brachiopoda</taxon>
        <taxon>Linguliformea</taxon>
        <taxon>Lingulata</taxon>
        <taxon>Lingulida</taxon>
        <taxon>Linguloidea</taxon>
        <taxon>Lingulidae</taxon>
        <taxon>Lingula</taxon>
    </lineage>
</organism>
<dbReference type="InterPro" id="IPR017938">
    <property type="entry name" value="Riboflavin_synthase-like_b-brl"/>
</dbReference>
<gene>
    <name evidence="15" type="primary">LOC106176791</name>
</gene>
<protein>
    <recommendedName>
        <fullName evidence="3">Cytochrome b5 reductase 4</fullName>
        <ecNumber evidence="2">1.6.2.2</ecNumber>
    </recommendedName>
    <alternativeName>
        <fullName evidence="9">Flavohemoprotein b5/b5R</fullName>
    </alternativeName>
    <alternativeName>
        <fullName evidence="8">cb5/cb5R</fullName>
    </alternativeName>
</protein>
<evidence type="ECO:0000313" key="14">
    <source>
        <dbReference type="Proteomes" id="UP000085678"/>
    </source>
</evidence>
<evidence type="ECO:0000256" key="2">
    <source>
        <dbReference type="ARBA" id="ARBA00012011"/>
    </source>
</evidence>
<proteinExistence type="inferred from homology"/>
<evidence type="ECO:0000256" key="5">
    <source>
        <dbReference type="ARBA" id="ARBA00022723"/>
    </source>
</evidence>
<sequence length="534" mass="59886">MSKLTAPQFPAPFSAQRAGVSGAAGRHKVALKPGRSLMDWVRLTKSGKDLTGTGGRSFDVTTEELAKHNTVNNCWMAVRGKVYNITPYFEYHPGGVDELMKGAGKDGTQLFDEVHKWVNIESMLESCYIGKLKATPVPVEKSGSPLVKKLYSSLLSAKGHMPPPAPPPIHIPEEKPSPRLDWFQNDSSVTLTIYTRWNDILREHVIIDKKGQKLQAAVVVKDMTYMVHLDLANEVHEKCGVRVSKGTGKLEIILRKVVEGRRWLALGDPLEGHNTYEETGNKEAVFRECKVLSIEPVSHDTHLYCVQLPEGCRMSVPIGHHVHIKANIEGMSIVRSYTPVTASLQYKVPPQLEDIQDEIIYLMIKIYPGGALTPAIDRLVEGSKVLVSNYEGNYQESHMRDCSHLILLAAGTGFTPMVKIIYKNLIEEWEGSRQIKLVFFNKTEKDILWRNQLELLAQENPRFGVFHILSEADDNWDGLRGRIRKEILESFIPPIGEGKKVMICACGPSPFTEEAIRLVQEMGYSLSRIHPFMG</sequence>
<dbReference type="SUPFAM" id="SSF52343">
    <property type="entry name" value="Ferredoxin reductase-like, C-terminal NADP-linked domain"/>
    <property type="match status" value="1"/>
</dbReference>
<dbReference type="FunFam" id="3.40.50.80:FF:000021">
    <property type="entry name" value="Cytochrome b5 reductase 4"/>
    <property type="match status" value="1"/>
</dbReference>
<accession>A0A1S3JWM9</accession>
<dbReference type="STRING" id="7574.A0A1S3JWM9"/>
<dbReference type="PROSITE" id="PS51203">
    <property type="entry name" value="CS"/>
    <property type="match status" value="1"/>
</dbReference>
<dbReference type="FunFam" id="3.10.120.10:FF:000001">
    <property type="entry name" value="Cytochrome b5 reductase 4"/>
    <property type="match status" value="1"/>
</dbReference>
<dbReference type="InterPro" id="IPR008333">
    <property type="entry name" value="Cbr1-like_FAD-bd_dom"/>
</dbReference>
<dbReference type="OMA" id="ERFSCTN"/>
<feature type="domain" description="FAD-binding FR-type" evidence="13">
    <location>
        <begin position="284"/>
        <end position="400"/>
    </location>
</feature>
<name>A0A1S3JWM9_LINAN</name>
<dbReference type="InterPro" id="IPR017927">
    <property type="entry name" value="FAD-bd_FR_type"/>
</dbReference>
<feature type="domain" description="Cytochrome b5 heme-binding" evidence="11">
    <location>
        <begin position="57"/>
        <end position="133"/>
    </location>
</feature>
<evidence type="ECO:0000256" key="4">
    <source>
        <dbReference type="ARBA" id="ARBA00022617"/>
    </source>
</evidence>
<dbReference type="PANTHER" id="PTHR46237:SF1">
    <property type="entry name" value="CYTOCHROME B5 REDUCTASE 4"/>
    <property type="match status" value="1"/>
</dbReference>
<reference evidence="15" key="1">
    <citation type="submission" date="2025-08" db="UniProtKB">
        <authorList>
            <consortium name="RefSeq"/>
        </authorList>
    </citation>
    <scope>IDENTIFICATION</scope>
    <source>
        <tissue evidence="15">Gonads</tissue>
    </source>
</reference>
<dbReference type="PANTHER" id="PTHR46237">
    <property type="entry name" value="CYTOCHROME B5 REDUCTASE 4 FAMILY MEMBER"/>
    <property type="match status" value="1"/>
</dbReference>
<evidence type="ECO:0000256" key="10">
    <source>
        <dbReference type="ARBA" id="ARBA00047682"/>
    </source>
</evidence>
<dbReference type="Gene3D" id="2.60.40.790">
    <property type="match status" value="1"/>
</dbReference>
<dbReference type="InterPro" id="IPR039261">
    <property type="entry name" value="FNR_nucleotide-bd"/>
</dbReference>
<feature type="domain" description="CS" evidence="12">
    <location>
        <begin position="175"/>
        <end position="267"/>
    </location>
</feature>
<dbReference type="SUPFAM" id="SSF63380">
    <property type="entry name" value="Riboflavin synthase domain-like"/>
    <property type="match status" value="1"/>
</dbReference>
<dbReference type="RefSeq" id="XP_013414778.1">
    <property type="nucleotide sequence ID" value="XM_013559324.1"/>
</dbReference>
<dbReference type="PROSITE" id="PS50255">
    <property type="entry name" value="CYTOCHROME_B5_2"/>
    <property type="match status" value="1"/>
</dbReference>
<comment type="similarity">
    <text evidence="1">Belongs to the flavoprotein pyridine nucleotide cytochrome reductase family.</text>
</comment>
<dbReference type="Pfam" id="PF00173">
    <property type="entry name" value="Cyt-b5"/>
    <property type="match status" value="1"/>
</dbReference>
<dbReference type="GO" id="GO:0090524">
    <property type="term" value="F:cytochrome-b5 reductase activity, acting on NADH"/>
    <property type="evidence" value="ECO:0007669"/>
    <property type="project" value="UniProtKB-EC"/>
</dbReference>
<evidence type="ECO:0000259" key="11">
    <source>
        <dbReference type="PROSITE" id="PS50255"/>
    </source>
</evidence>
<dbReference type="Gene3D" id="2.40.30.10">
    <property type="entry name" value="Translation factors"/>
    <property type="match status" value="1"/>
</dbReference>
<dbReference type="SUPFAM" id="SSF49764">
    <property type="entry name" value="HSP20-like chaperones"/>
    <property type="match status" value="1"/>
</dbReference>
<keyword evidence="5" id="KW-0479">Metal-binding</keyword>
<dbReference type="AlphaFoldDB" id="A0A1S3JWM9"/>
<dbReference type="KEGG" id="lak:106176791"/>
<evidence type="ECO:0000256" key="8">
    <source>
        <dbReference type="ARBA" id="ARBA00030883"/>
    </source>
</evidence>
<dbReference type="Proteomes" id="UP000085678">
    <property type="component" value="Unplaced"/>
</dbReference>
<keyword evidence="6" id="KW-0560">Oxidoreductase</keyword>
<comment type="catalytic activity">
    <reaction evidence="10">
        <text>2 Fe(III)-[cytochrome b5] + NADH = 2 Fe(II)-[cytochrome b5] + NAD(+) + H(+)</text>
        <dbReference type="Rhea" id="RHEA:46680"/>
        <dbReference type="Rhea" id="RHEA-COMP:10438"/>
        <dbReference type="Rhea" id="RHEA-COMP:10439"/>
        <dbReference type="ChEBI" id="CHEBI:15378"/>
        <dbReference type="ChEBI" id="CHEBI:29033"/>
        <dbReference type="ChEBI" id="CHEBI:29034"/>
        <dbReference type="ChEBI" id="CHEBI:57540"/>
        <dbReference type="ChEBI" id="CHEBI:57945"/>
        <dbReference type="EC" id="1.6.2.2"/>
    </reaction>
</comment>
<keyword evidence="4" id="KW-0349">Heme</keyword>
<keyword evidence="14" id="KW-1185">Reference proteome</keyword>
<keyword evidence="7" id="KW-0408">Iron</keyword>
<dbReference type="InterPro" id="IPR036400">
    <property type="entry name" value="Cyt_B5-like_heme/steroid_sf"/>
</dbReference>
<dbReference type="InterPro" id="IPR051872">
    <property type="entry name" value="Cytochrome_b5/Flavoprotein_Rdt"/>
</dbReference>
<dbReference type="FunCoup" id="A0A1S3JWM9">
    <property type="interactions" value="1902"/>
</dbReference>
<dbReference type="InterPro" id="IPR001433">
    <property type="entry name" value="OxRdtase_FAD/NAD-bd"/>
</dbReference>
<dbReference type="GO" id="GO:0020037">
    <property type="term" value="F:heme binding"/>
    <property type="evidence" value="ECO:0007669"/>
    <property type="project" value="TreeGrafter"/>
</dbReference>
<dbReference type="Pfam" id="PF00175">
    <property type="entry name" value="NAD_binding_1"/>
    <property type="match status" value="1"/>
</dbReference>
<dbReference type="SMART" id="SM01117">
    <property type="entry name" value="Cyt-b5"/>
    <property type="match status" value="1"/>
</dbReference>
<dbReference type="GO" id="GO:0046872">
    <property type="term" value="F:metal ion binding"/>
    <property type="evidence" value="ECO:0007669"/>
    <property type="project" value="UniProtKB-KW"/>
</dbReference>